<evidence type="ECO:0000313" key="1">
    <source>
        <dbReference type="EMBL" id="KAG8234872.1"/>
    </source>
</evidence>
<gene>
    <name evidence="1" type="ORF">J437_LFUL014564</name>
</gene>
<evidence type="ECO:0008006" key="3">
    <source>
        <dbReference type="Google" id="ProtNLM"/>
    </source>
</evidence>
<reference evidence="1" key="1">
    <citation type="submission" date="2013-04" db="EMBL/GenBank/DDBJ databases">
        <authorList>
            <person name="Qu J."/>
            <person name="Murali S.C."/>
            <person name="Bandaranaike D."/>
            <person name="Bellair M."/>
            <person name="Blankenburg K."/>
            <person name="Chao H."/>
            <person name="Dinh H."/>
            <person name="Doddapaneni H."/>
            <person name="Downs B."/>
            <person name="Dugan-Rocha S."/>
            <person name="Elkadiri S."/>
            <person name="Gnanaolivu R.D."/>
            <person name="Hernandez B."/>
            <person name="Javaid M."/>
            <person name="Jayaseelan J.C."/>
            <person name="Lee S."/>
            <person name="Li M."/>
            <person name="Ming W."/>
            <person name="Munidasa M."/>
            <person name="Muniz J."/>
            <person name="Nguyen L."/>
            <person name="Ongeri F."/>
            <person name="Osuji N."/>
            <person name="Pu L.-L."/>
            <person name="Puazo M."/>
            <person name="Qu C."/>
            <person name="Quiroz J."/>
            <person name="Raj R."/>
            <person name="Weissenberger G."/>
            <person name="Xin Y."/>
            <person name="Zou X."/>
            <person name="Han Y."/>
            <person name="Richards S."/>
            <person name="Worley K."/>
            <person name="Muzny D."/>
            <person name="Gibbs R."/>
        </authorList>
    </citation>
    <scope>NUCLEOTIDE SEQUENCE</scope>
    <source>
        <strain evidence="1">Sampled in the wild</strain>
    </source>
</reference>
<protein>
    <recommendedName>
        <fullName evidence="3">GIY-YIG domain-containing protein</fullName>
    </recommendedName>
</protein>
<evidence type="ECO:0000313" key="2">
    <source>
        <dbReference type="Proteomes" id="UP000792457"/>
    </source>
</evidence>
<dbReference type="CDD" id="cd10442">
    <property type="entry name" value="GIY-YIG_PLEs"/>
    <property type="match status" value="1"/>
</dbReference>
<sequence length="169" mass="19478">MDLKRVISESAMPERQKQLATAVLPYVQIFRAKIRGILNHYNIGTVHKLHKKIGPMISKTTRTKALGIYSVPCECGKAYIGETGRAMKTRLDEHSCCIRLRHPSKSAVAEHSINENHQIKFEDVKILARYWDRLTKEAIEIRLNPNNMNRDEGYTLSKAWKYGESLNRQ</sequence>
<reference evidence="1" key="2">
    <citation type="submission" date="2017-10" db="EMBL/GenBank/DDBJ databases">
        <title>Ladona fulva Genome sequencing and assembly.</title>
        <authorList>
            <person name="Murali S."/>
            <person name="Richards S."/>
            <person name="Bandaranaike D."/>
            <person name="Bellair M."/>
            <person name="Blankenburg K."/>
            <person name="Chao H."/>
            <person name="Dinh H."/>
            <person name="Doddapaneni H."/>
            <person name="Dugan-Rocha S."/>
            <person name="Elkadiri S."/>
            <person name="Gnanaolivu R."/>
            <person name="Hernandez B."/>
            <person name="Skinner E."/>
            <person name="Javaid M."/>
            <person name="Lee S."/>
            <person name="Li M."/>
            <person name="Ming W."/>
            <person name="Munidasa M."/>
            <person name="Muniz J."/>
            <person name="Nguyen L."/>
            <person name="Hughes D."/>
            <person name="Osuji N."/>
            <person name="Pu L.-L."/>
            <person name="Puazo M."/>
            <person name="Qu C."/>
            <person name="Quiroz J."/>
            <person name="Raj R."/>
            <person name="Weissenberger G."/>
            <person name="Xin Y."/>
            <person name="Zou X."/>
            <person name="Han Y."/>
            <person name="Worley K."/>
            <person name="Muzny D."/>
            <person name="Gibbs R."/>
        </authorList>
    </citation>
    <scope>NUCLEOTIDE SEQUENCE</scope>
    <source>
        <strain evidence="1">Sampled in the wild</strain>
    </source>
</reference>
<dbReference type="OrthoDB" id="8963429at2759"/>
<name>A0A8K0KH18_LADFU</name>
<keyword evidence="2" id="KW-1185">Reference proteome</keyword>
<accession>A0A8K0KH18</accession>
<dbReference type="Proteomes" id="UP000792457">
    <property type="component" value="Unassembled WGS sequence"/>
</dbReference>
<organism evidence="1 2">
    <name type="scientific">Ladona fulva</name>
    <name type="common">Scarce chaser dragonfly</name>
    <name type="synonym">Libellula fulva</name>
    <dbReference type="NCBI Taxonomy" id="123851"/>
    <lineage>
        <taxon>Eukaryota</taxon>
        <taxon>Metazoa</taxon>
        <taxon>Ecdysozoa</taxon>
        <taxon>Arthropoda</taxon>
        <taxon>Hexapoda</taxon>
        <taxon>Insecta</taxon>
        <taxon>Pterygota</taxon>
        <taxon>Palaeoptera</taxon>
        <taxon>Odonata</taxon>
        <taxon>Epiprocta</taxon>
        <taxon>Anisoptera</taxon>
        <taxon>Libelluloidea</taxon>
        <taxon>Libellulidae</taxon>
        <taxon>Ladona</taxon>
    </lineage>
</organism>
<proteinExistence type="predicted"/>
<dbReference type="AlphaFoldDB" id="A0A8K0KH18"/>
<dbReference type="EMBL" id="KZ308853">
    <property type="protein sequence ID" value="KAG8234872.1"/>
    <property type="molecule type" value="Genomic_DNA"/>
</dbReference>
<comment type="caution">
    <text evidence="1">The sequence shown here is derived from an EMBL/GenBank/DDBJ whole genome shotgun (WGS) entry which is preliminary data.</text>
</comment>